<proteinExistence type="predicted"/>
<gene>
    <name evidence="1" type="ORF">HXO65_00070</name>
</gene>
<accession>A0A930LS98</accession>
<protein>
    <submittedName>
        <fullName evidence="1">Uncharacterized protein</fullName>
    </submittedName>
</protein>
<dbReference type="AlphaFoldDB" id="A0A930LS98"/>
<sequence>MTEQQLTDSTNLNTTLMYFAYPDDDLTKPGRPVPGAYFNLGNIRFEVLQVDAPRREGDKYIYPVHLLQIHDPNIR</sequence>
<evidence type="ECO:0000313" key="1">
    <source>
        <dbReference type="EMBL" id="MBF1672600.1"/>
    </source>
</evidence>
<dbReference type="EMBL" id="JABZXS010000001">
    <property type="protein sequence ID" value="MBF1672600.1"/>
    <property type="molecule type" value="Genomic_DNA"/>
</dbReference>
<reference evidence="1" key="1">
    <citation type="submission" date="2020-04" db="EMBL/GenBank/DDBJ databases">
        <title>Deep metagenomics examines the oral microbiome during advanced dental caries in children, revealing novel taxa and co-occurrences with host molecules.</title>
        <authorList>
            <person name="Baker J.L."/>
            <person name="Morton J.T."/>
            <person name="Dinis M."/>
            <person name="Alvarez R."/>
            <person name="Tran N.C."/>
            <person name="Knight R."/>
            <person name="Edlund A."/>
        </authorList>
    </citation>
    <scope>NUCLEOTIDE SEQUENCE</scope>
    <source>
        <strain evidence="1">JCVI_47_bin.3</strain>
    </source>
</reference>
<dbReference type="Proteomes" id="UP000785653">
    <property type="component" value="Unassembled WGS sequence"/>
</dbReference>
<organism evidence="1 2">
    <name type="scientific">Rothia mucilaginosa</name>
    <dbReference type="NCBI Taxonomy" id="43675"/>
    <lineage>
        <taxon>Bacteria</taxon>
        <taxon>Bacillati</taxon>
        <taxon>Actinomycetota</taxon>
        <taxon>Actinomycetes</taxon>
        <taxon>Micrococcales</taxon>
        <taxon>Micrococcaceae</taxon>
        <taxon>Rothia</taxon>
    </lineage>
</organism>
<comment type="caution">
    <text evidence="1">The sequence shown here is derived from an EMBL/GenBank/DDBJ whole genome shotgun (WGS) entry which is preliminary data.</text>
</comment>
<evidence type="ECO:0000313" key="2">
    <source>
        <dbReference type="Proteomes" id="UP000785653"/>
    </source>
</evidence>
<name>A0A930LS98_9MICC</name>